<accession>A0A6J6Z6I9</accession>
<evidence type="ECO:0000313" key="1">
    <source>
        <dbReference type="EMBL" id="CAB4817302.1"/>
    </source>
</evidence>
<dbReference type="EMBL" id="CAFAAO010000052">
    <property type="protein sequence ID" value="CAB4817302.1"/>
    <property type="molecule type" value="Genomic_DNA"/>
</dbReference>
<sequence>MTRSENLRYYCTHFDINYVGHSLSLYNSLKANENDFILYMFCMDNLSFDYLSKLDLSNAKIISFLDLENEIPNLKIAKLNRTKVEYFYTCSPAICYFLLIKNKNINIITYLDSDIYFFSTPDPIFEEISTSSIAVIEHRFHWLTKRNIKYGIYNVGWISFRNDTVGLDCLVNWLNDCIEWCYQRLEGHKYADQKYLDFWPSKYNANLCVIKNKSANLAIWNLANYKLTSVGNDVFVDGEKLIFYHFASLKQLSSNLFTSDLSRVFVKSTKLIITLIYMPYIKSILKYQIKKIEQKEDIKQKFFLHKIKNVTRIIRKKLLPDDIIVK</sequence>
<dbReference type="InterPro" id="IPR029044">
    <property type="entry name" value="Nucleotide-diphossugar_trans"/>
</dbReference>
<proteinExistence type="predicted"/>
<dbReference type="Gene3D" id="3.90.550.10">
    <property type="entry name" value="Spore Coat Polysaccharide Biosynthesis Protein SpsA, Chain A"/>
    <property type="match status" value="1"/>
</dbReference>
<dbReference type="AlphaFoldDB" id="A0A6J6Z6I9"/>
<gene>
    <name evidence="1" type="ORF">UFOPK3037_01762</name>
</gene>
<name>A0A6J6Z6I9_9ZZZZ</name>
<protein>
    <submittedName>
        <fullName evidence="1">Unannotated protein</fullName>
    </submittedName>
</protein>
<organism evidence="1">
    <name type="scientific">freshwater metagenome</name>
    <dbReference type="NCBI Taxonomy" id="449393"/>
    <lineage>
        <taxon>unclassified sequences</taxon>
        <taxon>metagenomes</taxon>
        <taxon>ecological metagenomes</taxon>
    </lineage>
</organism>
<dbReference type="SUPFAM" id="SSF53448">
    <property type="entry name" value="Nucleotide-diphospho-sugar transferases"/>
    <property type="match status" value="1"/>
</dbReference>
<reference evidence="1" key="1">
    <citation type="submission" date="2020-05" db="EMBL/GenBank/DDBJ databases">
        <authorList>
            <person name="Chiriac C."/>
            <person name="Salcher M."/>
            <person name="Ghai R."/>
            <person name="Kavagutti S V."/>
        </authorList>
    </citation>
    <scope>NUCLEOTIDE SEQUENCE</scope>
</reference>